<dbReference type="SUPFAM" id="SSF53383">
    <property type="entry name" value="PLP-dependent transferases"/>
    <property type="match status" value="1"/>
</dbReference>
<dbReference type="InterPro" id="IPR000192">
    <property type="entry name" value="Aminotrans_V_dom"/>
</dbReference>
<dbReference type="SUPFAM" id="SSF52402">
    <property type="entry name" value="Adenine nucleotide alpha hydrolases-like"/>
    <property type="match status" value="1"/>
</dbReference>
<dbReference type="Gene3D" id="3.40.50.620">
    <property type="entry name" value="HUPs"/>
    <property type="match status" value="1"/>
</dbReference>
<feature type="domain" description="tRNA(Ile)-lysidine/2-thiocytidine synthase N-terminal" evidence="3">
    <location>
        <begin position="964"/>
        <end position="1136"/>
    </location>
</feature>
<dbReference type="Pfam" id="PF00266">
    <property type="entry name" value="Aminotran_5"/>
    <property type="match status" value="1"/>
</dbReference>
<feature type="region of interest" description="Disordered" evidence="1">
    <location>
        <begin position="28"/>
        <end position="50"/>
    </location>
</feature>
<gene>
    <name evidence="4" type="ORF">FGIG_05804</name>
</gene>
<dbReference type="STRING" id="46835.A0A504YJA7"/>
<dbReference type="Pfam" id="PF01171">
    <property type="entry name" value="ATP_bind_3"/>
    <property type="match status" value="1"/>
</dbReference>
<feature type="compositionally biased region" description="Low complexity" evidence="1">
    <location>
        <begin position="30"/>
        <end position="41"/>
    </location>
</feature>
<dbReference type="Gene3D" id="3.90.1150.10">
    <property type="entry name" value="Aspartate Aminotransferase, domain 1"/>
    <property type="match status" value="1"/>
</dbReference>
<evidence type="ECO:0000256" key="1">
    <source>
        <dbReference type="SAM" id="MobiDB-lite"/>
    </source>
</evidence>
<dbReference type="InterPro" id="IPR014729">
    <property type="entry name" value="Rossmann-like_a/b/a_fold"/>
</dbReference>
<protein>
    <submittedName>
        <fullName evidence="4">tRNA 2-thiocytidine biosynthesis protein TtcA</fullName>
    </submittedName>
</protein>
<keyword evidence="5" id="KW-1185">Reference proteome</keyword>
<dbReference type="OrthoDB" id="420046at2759"/>
<dbReference type="InterPro" id="IPR011063">
    <property type="entry name" value="TilS/TtcA_N"/>
</dbReference>
<proteinExistence type="predicted"/>
<comment type="caution">
    <text evidence="4">The sequence shown here is derived from an EMBL/GenBank/DDBJ whole genome shotgun (WGS) entry which is preliminary data.</text>
</comment>
<feature type="compositionally biased region" description="Low complexity" evidence="1">
    <location>
        <begin position="909"/>
        <end position="925"/>
    </location>
</feature>
<dbReference type="CDD" id="cd24138">
    <property type="entry name" value="TtcA-like"/>
    <property type="match status" value="1"/>
</dbReference>
<dbReference type="EMBL" id="SUNJ01012489">
    <property type="protein sequence ID" value="TPP58007.1"/>
    <property type="molecule type" value="Genomic_DNA"/>
</dbReference>
<feature type="compositionally biased region" description="Polar residues" evidence="1">
    <location>
        <begin position="926"/>
        <end position="937"/>
    </location>
</feature>
<evidence type="ECO:0000313" key="4">
    <source>
        <dbReference type="EMBL" id="TPP58007.1"/>
    </source>
</evidence>
<dbReference type="AlphaFoldDB" id="A0A504YJA7"/>
<dbReference type="InterPro" id="IPR015421">
    <property type="entry name" value="PyrdxlP-dep_Trfase_major"/>
</dbReference>
<dbReference type="PANTHER" id="PTHR43686:SF1">
    <property type="entry name" value="AMINOTRAN_5 DOMAIN-CONTAINING PROTEIN"/>
    <property type="match status" value="1"/>
</dbReference>
<feature type="domain" description="Aminotransferase class V" evidence="2">
    <location>
        <begin position="128"/>
        <end position="505"/>
    </location>
</feature>
<sequence length="1249" mass="139112">MGNHTSVPSSSPDAILEPQVSALLKSPVGSLNSLNPMNNNCNDDKEDHHRSAHRRFYTMPQKPEIDPLESVVHAPVHDHHLSGCFPNQSFDYAENNASDPLHLIGYINENIIGRNKIFRGPFGDRQTIYCDWTASAKSLFFIEDFINSEVLPNYGNTHTTTNVTSLQTTMFRHEARDIIRNAVRGSDEDAVIFVGSGCTGAIHKLIHNLHLEQPPIVIVGPFEHHSNILPWRHLAHKVCRASTDSSGTVSLESLESLLRVESVVAQELGCKLIVCMAAASNVTGILVDVNAFSSLTHRYGGLAFWDYATAAPYVKIDMNPVVTGPDHDYVYKDAVYFSMHKFIGGPQTPGVLVAKRSLFKAGEVQPSGCGGGTVFFVRRDGQVYLKEVEEREEGGTPAIVESIRAGLVMQLKEAVTCEAIMEREEQHVRRIWDRLADCRNIIVLGGKEAPRLPIISVVVRHSYPIPSTDNSRASCLFLHHNFVASLLNDLFGVQARGGCACAGPYAMDLLGIDEALAKLYEETLVGCRLETHKRDGLLDNSQREVIRPGFTRVSLPFFTPDAEADFILDAIKFVATHGWAFLPLYRYSPSTAEWVHRQHDPSRDRKWLGNVNYTDGKMTWSSTRLRTEMPAPQDFEACMKAAYEELCRAVKTIDFSAASPVPDDTACFDEPTRELRWFLLPSEAAAQIRNEINQLAVSNPNPSPWHPGSLVSCFCPDLQNPPDELNPTLTLTKRSPGQSDLPNGLPNEYSSDIPASIQHIEPPSEATRVSPVRYRVKEITIDQVAIIPHRKGKRPRARSANDVRALETKDELPSVQVRSPDIPHDSLVDGISSPTQFSLTDQVASGMGKSVTEKLYMRPLSDQYEECQSMLDANTCVGMTNNHHAASVFTATDQSTASETDLKSFSSCQATSPKQSSPSTSPTQSNGESATHPSSLWRTPPKPLFKAVLRAIRQFDMIHPGDRVLVCLSGGKDSMSLLHTLHQYQTMLQHGSSEITPESFHLAAVTVDPGTSAYDPRPLIPYLTELGVEYYYEKQGIIRQATDLPYEVASICSFCSRMKRGRIYTCARRHGYNVIALGQHLDDVAESFLMSCFHNGLLLTMKANYCIRQGDLRVIRPLVFVREQQCRTFVEKAKLSIIPENCPACFSAPKERLRIKRILAEQEVIFPHLFPNLLSTMMPLISEGTTRPEKKRTRNQARAVLNGKLHYQCDTSVNTCLLNHQLCDELESEKKIQYNQIQNIVIRSSGKAF</sequence>
<evidence type="ECO:0000259" key="2">
    <source>
        <dbReference type="Pfam" id="PF00266"/>
    </source>
</evidence>
<evidence type="ECO:0000259" key="3">
    <source>
        <dbReference type="Pfam" id="PF01171"/>
    </source>
</evidence>
<accession>A0A504YJA7</accession>
<organism evidence="4 5">
    <name type="scientific">Fasciola gigantica</name>
    <name type="common">Giant liver fluke</name>
    <dbReference type="NCBI Taxonomy" id="46835"/>
    <lineage>
        <taxon>Eukaryota</taxon>
        <taxon>Metazoa</taxon>
        <taxon>Spiralia</taxon>
        <taxon>Lophotrochozoa</taxon>
        <taxon>Platyhelminthes</taxon>
        <taxon>Trematoda</taxon>
        <taxon>Digenea</taxon>
        <taxon>Plagiorchiida</taxon>
        <taxon>Echinostomata</taxon>
        <taxon>Echinostomatoidea</taxon>
        <taxon>Fasciolidae</taxon>
        <taxon>Fasciola</taxon>
    </lineage>
</organism>
<dbReference type="PANTHER" id="PTHR43686">
    <property type="entry name" value="SULFURTRANSFERASE-RELATED"/>
    <property type="match status" value="1"/>
</dbReference>
<dbReference type="Proteomes" id="UP000316759">
    <property type="component" value="Unassembled WGS sequence"/>
</dbReference>
<dbReference type="InterPro" id="IPR015422">
    <property type="entry name" value="PyrdxlP-dep_Trfase_small"/>
</dbReference>
<reference evidence="4 5" key="1">
    <citation type="submission" date="2019-04" db="EMBL/GenBank/DDBJ databases">
        <title>Annotation for the trematode Fasciola gigantica.</title>
        <authorList>
            <person name="Choi Y.-J."/>
        </authorList>
    </citation>
    <scope>NUCLEOTIDE SEQUENCE [LARGE SCALE GENOMIC DNA]</scope>
    <source>
        <strain evidence="4">Uganda_cow_1</strain>
    </source>
</reference>
<name>A0A504YJA7_FASGI</name>
<dbReference type="InterPro" id="IPR015424">
    <property type="entry name" value="PyrdxlP-dep_Trfase"/>
</dbReference>
<feature type="region of interest" description="Disordered" evidence="1">
    <location>
        <begin position="902"/>
        <end position="938"/>
    </location>
</feature>
<dbReference type="Gene3D" id="3.40.640.10">
    <property type="entry name" value="Type I PLP-dependent aspartate aminotransferase-like (Major domain)"/>
    <property type="match status" value="1"/>
</dbReference>
<evidence type="ECO:0000313" key="5">
    <source>
        <dbReference type="Proteomes" id="UP000316759"/>
    </source>
</evidence>